<gene>
    <name evidence="2" type="ORF">NIES267_53080</name>
</gene>
<dbReference type="InterPro" id="IPR013154">
    <property type="entry name" value="ADH-like_N"/>
</dbReference>
<dbReference type="SUPFAM" id="SSF50129">
    <property type="entry name" value="GroES-like"/>
    <property type="match status" value="1"/>
</dbReference>
<evidence type="ECO:0000313" key="2">
    <source>
        <dbReference type="EMBL" id="BAY85807.1"/>
    </source>
</evidence>
<organism evidence="2 3">
    <name type="scientific">Calothrix parasitica NIES-267</name>
    <dbReference type="NCBI Taxonomy" id="1973488"/>
    <lineage>
        <taxon>Bacteria</taxon>
        <taxon>Bacillati</taxon>
        <taxon>Cyanobacteriota</taxon>
        <taxon>Cyanophyceae</taxon>
        <taxon>Nostocales</taxon>
        <taxon>Calotrichaceae</taxon>
        <taxon>Calothrix</taxon>
    </lineage>
</organism>
<dbReference type="Pfam" id="PF00107">
    <property type="entry name" value="ADH_zinc_N"/>
    <property type="match status" value="1"/>
</dbReference>
<dbReference type="InterPro" id="IPR013149">
    <property type="entry name" value="ADH-like_C"/>
</dbReference>
<evidence type="ECO:0000313" key="3">
    <source>
        <dbReference type="Proteomes" id="UP000218418"/>
    </source>
</evidence>
<dbReference type="Gene3D" id="3.40.50.720">
    <property type="entry name" value="NAD(P)-binding Rossmann-like Domain"/>
    <property type="match status" value="1"/>
</dbReference>
<reference evidence="2 3" key="1">
    <citation type="submission" date="2017-06" db="EMBL/GenBank/DDBJ databases">
        <title>Genome sequencing of cyanobaciteial culture collection at National Institute for Environmental Studies (NIES).</title>
        <authorList>
            <person name="Hirose Y."/>
            <person name="Shimura Y."/>
            <person name="Fujisawa T."/>
            <person name="Nakamura Y."/>
            <person name="Kawachi M."/>
        </authorList>
    </citation>
    <scope>NUCLEOTIDE SEQUENCE [LARGE SCALE GENOMIC DNA]</scope>
    <source>
        <strain evidence="2 3">NIES-267</strain>
    </source>
</reference>
<dbReference type="InterPro" id="IPR036291">
    <property type="entry name" value="NAD(P)-bd_dom_sf"/>
</dbReference>
<dbReference type="OrthoDB" id="9792162at2"/>
<dbReference type="GO" id="GO:0016491">
    <property type="term" value="F:oxidoreductase activity"/>
    <property type="evidence" value="ECO:0007669"/>
    <property type="project" value="InterPro"/>
</dbReference>
<dbReference type="CDD" id="cd08268">
    <property type="entry name" value="MDR2"/>
    <property type="match status" value="1"/>
</dbReference>
<sequence length="342" mass="37380">MTNTTRVYRFHEYGNSDVLKLDSLPLTEPKADEVRVRVQAMSLNRADQLWMANTYVETPQLPSRLGYEIAGVVEAIGGEVTEFKIGDCVSSIPAFSISDYGNFGETAILPARGLMKTPDNFTPTQGASFAFAYFTGYFALLELAYLQPYQTVVITAATSTTGLAAIYMAKKIGATVIATTRTSKKKNVLLEAGADYVIATQEEDLTERILELTDNQGADVIYDCIVGGGILEKLVAAIKIRGHYIVYGTLDMNLAGFPWWGAFIRSPHFHLYKVFDFTGNRNLGLVGNEEAFARAKKFIAGGLSDGSFPVVIDREFEGIESLPDAMELMASNQASGKIIVKV</sequence>
<dbReference type="AlphaFoldDB" id="A0A1Z4LX21"/>
<dbReference type="Pfam" id="PF08240">
    <property type="entry name" value="ADH_N"/>
    <property type="match status" value="1"/>
</dbReference>
<dbReference type="InterPro" id="IPR011032">
    <property type="entry name" value="GroES-like_sf"/>
</dbReference>
<dbReference type="EMBL" id="AP018227">
    <property type="protein sequence ID" value="BAY85807.1"/>
    <property type="molecule type" value="Genomic_DNA"/>
</dbReference>
<evidence type="ECO:0000259" key="1">
    <source>
        <dbReference type="SMART" id="SM00829"/>
    </source>
</evidence>
<feature type="domain" description="Enoyl reductase (ER)" evidence="1">
    <location>
        <begin position="14"/>
        <end position="340"/>
    </location>
</feature>
<dbReference type="PANTHER" id="PTHR43677">
    <property type="entry name" value="SHORT-CHAIN DEHYDROGENASE/REDUCTASE"/>
    <property type="match status" value="1"/>
</dbReference>
<protein>
    <submittedName>
        <fullName evidence="2">Quinone oxidoreductase</fullName>
    </submittedName>
</protein>
<name>A0A1Z4LX21_9CYAN</name>
<keyword evidence="3" id="KW-1185">Reference proteome</keyword>
<dbReference type="SUPFAM" id="SSF51735">
    <property type="entry name" value="NAD(P)-binding Rossmann-fold domains"/>
    <property type="match status" value="1"/>
</dbReference>
<dbReference type="InterPro" id="IPR051397">
    <property type="entry name" value="Zn-ADH-like_protein"/>
</dbReference>
<dbReference type="Gene3D" id="3.90.180.10">
    <property type="entry name" value="Medium-chain alcohol dehydrogenases, catalytic domain"/>
    <property type="match status" value="1"/>
</dbReference>
<dbReference type="InterPro" id="IPR020843">
    <property type="entry name" value="ER"/>
</dbReference>
<accession>A0A1Z4LX21</accession>
<dbReference type="Proteomes" id="UP000218418">
    <property type="component" value="Chromosome"/>
</dbReference>
<dbReference type="SMART" id="SM00829">
    <property type="entry name" value="PKS_ER"/>
    <property type="match status" value="1"/>
</dbReference>
<proteinExistence type="predicted"/>
<dbReference type="PANTHER" id="PTHR43677:SF4">
    <property type="entry name" value="QUINONE OXIDOREDUCTASE-LIKE PROTEIN 2"/>
    <property type="match status" value="1"/>
</dbReference>